<accession>A0A4P6YUR9</accession>
<dbReference type="KEGG" id="wei:EQG49_08460"/>
<evidence type="ECO:0000313" key="2">
    <source>
        <dbReference type="EMBL" id="QBO36502.1"/>
    </source>
</evidence>
<dbReference type="OrthoDB" id="2275794at2"/>
<reference evidence="3" key="1">
    <citation type="submission" date="2019-03" db="EMBL/GenBank/DDBJ databases">
        <title>Weissella sp. 26KH-42 Genome sequencing.</title>
        <authorList>
            <person name="Heo J."/>
            <person name="Kim S.-J."/>
            <person name="Kim J.-S."/>
            <person name="Hong S.-B."/>
            <person name="Kwon S.-W."/>
        </authorList>
    </citation>
    <scope>NUCLEOTIDE SEQUENCE [LARGE SCALE GENOMIC DNA]</scope>
    <source>
        <strain evidence="3">26KH-42</strain>
    </source>
</reference>
<keyword evidence="1" id="KW-0732">Signal</keyword>
<gene>
    <name evidence="2" type="ORF">EQG49_08460</name>
</gene>
<proteinExistence type="predicted"/>
<name>A0A4P6YUR9_9LACO</name>
<dbReference type="AlphaFoldDB" id="A0A4P6YUR9"/>
<organism evidence="2 3">
    <name type="scientific">Periweissella cryptocerci</name>
    <dbReference type="NCBI Taxonomy" id="2506420"/>
    <lineage>
        <taxon>Bacteria</taxon>
        <taxon>Bacillati</taxon>
        <taxon>Bacillota</taxon>
        <taxon>Bacilli</taxon>
        <taxon>Lactobacillales</taxon>
        <taxon>Lactobacillaceae</taxon>
        <taxon>Periweissella</taxon>
    </lineage>
</organism>
<evidence type="ECO:0008006" key="4">
    <source>
        <dbReference type="Google" id="ProtNLM"/>
    </source>
</evidence>
<evidence type="ECO:0000256" key="1">
    <source>
        <dbReference type="SAM" id="SignalP"/>
    </source>
</evidence>
<dbReference type="RefSeq" id="WP_133363579.1">
    <property type="nucleotide sequence ID" value="NZ_CP037940.1"/>
</dbReference>
<sequence length="257" mass="28928">MKTMKILVGVAAIGMVMASIPVTTVNAASASKYITNAKNNSYVKTVAKAEIGWYNKVNGKKKKLYVPKGTVLKLDGTFKKNGKVSAQFDFDALSYKLGNGKIKTDKNGNSIGDWYSVPLKKSKYKLVKKPTPITALELDLGKYNTYKDIYDSMYVTSDNYLEYYNSKSSKLSQSSKITKVKQSGNKTYLYFKKAPKNLNTKKMKKNQYRLTVKNLKKTTKTKDLDRDDHKTSVGWTKWAKYSVGGKAYFHITKSTAD</sequence>
<protein>
    <recommendedName>
        <fullName evidence="4">Surface layer protein A domain-containing protein</fullName>
    </recommendedName>
</protein>
<dbReference type="Proteomes" id="UP000292886">
    <property type="component" value="Chromosome"/>
</dbReference>
<feature type="signal peptide" evidence="1">
    <location>
        <begin position="1"/>
        <end position="27"/>
    </location>
</feature>
<evidence type="ECO:0000313" key="3">
    <source>
        <dbReference type="Proteomes" id="UP000292886"/>
    </source>
</evidence>
<dbReference type="EMBL" id="CP037940">
    <property type="protein sequence ID" value="QBO36502.1"/>
    <property type="molecule type" value="Genomic_DNA"/>
</dbReference>
<feature type="chain" id="PRO_5020770732" description="Surface layer protein A domain-containing protein" evidence="1">
    <location>
        <begin position="28"/>
        <end position="257"/>
    </location>
</feature>
<keyword evidence="3" id="KW-1185">Reference proteome</keyword>